<evidence type="ECO:0000256" key="2">
    <source>
        <dbReference type="SAM" id="MobiDB-lite"/>
    </source>
</evidence>
<evidence type="ECO:0000256" key="1">
    <source>
        <dbReference type="ARBA" id="ARBA00009199"/>
    </source>
</evidence>
<dbReference type="Pfam" id="PF01425">
    <property type="entry name" value="Amidase"/>
    <property type="match status" value="1"/>
</dbReference>
<name>A0A1M6P643_PSETH</name>
<feature type="region of interest" description="Disordered" evidence="2">
    <location>
        <begin position="137"/>
        <end position="169"/>
    </location>
</feature>
<feature type="domain" description="Amidase" evidence="3">
    <location>
        <begin position="35"/>
        <end position="451"/>
    </location>
</feature>
<evidence type="ECO:0000313" key="5">
    <source>
        <dbReference type="Proteomes" id="UP000184363"/>
    </source>
</evidence>
<keyword evidence="5" id="KW-1185">Reference proteome</keyword>
<dbReference type="InterPro" id="IPR036928">
    <property type="entry name" value="AS_sf"/>
</dbReference>
<dbReference type="PANTHER" id="PTHR11895:SF7">
    <property type="entry name" value="GLUTAMYL-TRNA(GLN) AMIDOTRANSFERASE SUBUNIT A, MITOCHONDRIAL"/>
    <property type="match status" value="1"/>
</dbReference>
<dbReference type="AlphaFoldDB" id="A0A1M6P643"/>
<feature type="region of interest" description="Disordered" evidence="2">
    <location>
        <begin position="466"/>
        <end position="491"/>
    </location>
</feature>
<accession>A0A1M6P643</accession>
<dbReference type="GO" id="GO:0016740">
    <property type="term" value="F:transferase activity"/>
    <property type="evidence" value="ECO:0007669"/>
    <property type="project" value="UniProtKB-KW"/>
</dbReference>
<dbReference type="SUPFAM" id="SSF75304">
    <property type="entry name" value="Amidase signature (AS) enzymes"/>
    <property type="match status" value="1"/>
</dbReference>
<sequence>MGYAELTADEYRAASALDLGRRVAAGELSPVHLAELALELAAQAEPVINAYAALLPERARATAAAREAEVRAGTVRSPLHGVPIAVKDNMLEEGVPAGKGSLTSSDEPAPASSPMVGRLLDAGAVVIGRTTTPEFGWKATGISPRTGITRNPWDPQRNPGGSSAGSGATVGSGAVPIATGTDAGGSVRIPAAFCGVVGLKPTLGAIPVWPSTVNENLSHAGVLTRDVRDARAVLALTRGPDPRDPQSYWSRPPAGDGERRLRVGIVRAPFGIDPEEDVAAAVGRALDALVAAGGADYAETTLPTELPRAVFEVLWVTGRGLGFRDLAREHADVMDPGLVRLGPLAEAYDLPAFYAAMTARREFNFAMAHVLDEWDLLVMPTMPITAFAADAEVPPGGEADAPLPWITWTPYTYPFNITGQPAITLPTGLGRGGMPVGAQIVGPWAHDERVLEFAVHAQRVLASTNERTVAPTAQMPTSTMQVDHPRARRDR</sequence>
<protein>
    <submittedName>
        <fullName evidence="4">Aspartyl-tRNA(Asn)/glutamyl-tRNA(Gln) amidotransferase subunit A</fullName>
    </submittedName>
</protein>
<dbReference type="InterPro" id="IPR023631">
    <property type="entry name" value="Amidase_dom"/>
</dbReference>
<proteinExistence type="inferred from homology"/>
<dbReference type="PANTHER" id="PTHR11895">
    <property type="entry name" value="TRANSAMIDASE"/>
    <property type="match status" value="1"/>
</dbReference>
<keyword evidence="4" id="KW-0808">Transferase</keyword>
<dbReference type="InterPro" id="IPR000120">
    <property type="entry name" value="Amidase"/>
</dbReference>
<dbReference type="Proteomes" id="UP000184363">
    <property type="component" value="Unassembled WGS sequence"/>
</dbReference>
<dbReference type="EMBL" id="FRAP01000002">
    <property type="protein sequence ID" value="SHK03405.1"/>
    <property type="molecule type" value="Genomic_DNA"/>
</dbReference>
<reference evidence="4 5" key="1">
    <citation type="submission" date="2016-11" db="EMBL/GenBank/DDBJ databases">
        <authorList>
            <person name="Jaros S."/>
            <person name="Januszkiewicz K."/>
            <person name="Wedrychowicz H."/>
        </authorList>
    </citation>
    <scope>NUCLEOTIDE SEQUENCE [LARGE SCALE GENOMIC DNA]</scope>
    <source>
        <strain evidence="4 5">DSM 43832</strain>
    </source>
</reference>
<comment type="similarity">
    <text evidence="1">Belongs to the amidase family.</text>
</comment>
<dbReference type="Gene3D" id="3.90.1300.10">
    <property type="entry name" value="Amidase signature (AS) domain"/>
    <property type="match status" value="1"/>
</dbReference>
<dbReference type="STRING" id="1848.SAMN05443637_10269"/>
<evidence type="ECO:0000259" key="3">
    <source>
        <dbReference type="Pfam" id="PF01425"/>
    </source>
</evidence>
<organism evidence="4 5">
    <name type="scientific">Pseudonocardia thermophila</name>
    <dbReference type="NCBI Taxonomy" id="1848"/>
    <lineage>
        <taxon>Bacteria</taxon>
        <taxon>Bacillati</taxon>
        <taxon>Actinomycetota</taxon>
        <taxon>Actinomycetes</taxon>
        <taxon>Pseudonocardiales</taxon>
        <taxon>Pseudonocardiaceae</taxon>
        <taxon>Pseudonocardia</taxon>
    </lineage>
</organism>
<gene>
    <name evidence="4" type="ORF">SAMN05443637_10269</name>
</gene>
<evidence type="ECO:0000313" key="4">
    <source>
        <dbReference type="EMBL" id="SHK03405.1"/>
    </source>
</evidence>